<feature type="domain" description="FAS1" evidence="1">
    <location>
        <begin position="36"/>
        <end position="158"/>
    </location>
</feature>
<dbReference type="PROSITE" id="PS51257">
    <property type="entry name" value="PROKAR_LIPOPROTEIN"/>
    <property type="match status" value="1"/>
</dbReference>
<accession>A0A831LIM3</accession>
<dbReference type="SUPFAM" id="SSF82153">
    <property type="entry name" value="FAS1 domain"/>
    <property type="match status" value="1"/>
</dbReference>
<reference evidence="2" key="1">
    <citation type="journal article" date="2020" name="mSystems">
        <title>Genome- and Community-Level Interaction Insights into Carbon Utilization and Element Cycling Functions of Hydrothermarchaeota in Hydrothermal Sediment.</title>
        <authorList>
            <person name="Zhou Z."/>
            <person name="Liu Y."/>
            <person name="Xu W."/>
            <person name="Pan J."/>
            <person name="Luo Z.H."/>
            <person name="Li M."/>
        </authorList>
    </citation>
    <scope>NUCLEOTIDE SEQUENCE [LARGE SCALE GENOMIC DNA]</scope>
    <source>
        <strain evidence="2">SpSt-1217</strain>
    </source>
</reference>
<comment type="caution">
    <text evidence="2">The sequence shown here is derived from an EMBL/GenBank/DDBJ whole genome shotgun (WGS) entry which is preliminary data.</text>
</comment>
<evidence type="ECO:0000313" key="2">
    <source>
        <dbReference type="EMBL" id="HDR52437.1"/>
    </source>
</evidence>
<dbReference type="Proteomes" id="UP000886047">
    <property type="component" value="Unassembled WGS sequence"/>
</dbReference>
<evidence type="ECO:0000259" key="1">
    <source>
        <dbReference type="PROSITE" id="PS50213"/>
    </source>
</evidence>
<gene>
    <name evidence="2" type="ORF">ENN90_12590</name>
</gene>
<proteinExistence type="predicted"/>
<dbReference type="AlphaFoldDB" id="A0A831LIM3"/>
<dbReference type="InterPro" id="IPR000782">
    <property type="entry name" value="FAS1_domain"/>
</dbReference>
<dbReference type="InterPro" id="IPR036378">
    <property type="entry name" value="FAS1_dom_sf"/>
</dbReference>
<dbReference type="Pfam" id="PF02469">
    <property type="entry name" value="Fasciclin"/>
    <property type="match status" value="1"/>
</dbReference>
<organism evidence="2">
    <name type="scientific">Mariniphaga anaerophila</name>
    <dbReference type="NCBI Taxonomy" id="1484053"/>
    <lineage>
        <taxon>Bacteria</taxon>
        <taxon>Pseudomonadati</taxon>
        <taxon>Bacteroidota</taxon>
        <taxon>Bacteroidia</taxon>
        <taxon>Marinilabiliales</taxon>
        <taxon>Prolixibacteraceae</taxon>
        <taxon>Mariniphaga</taxon>
    </lineage>
</organism>
<sequence length="512" mass="59336">MKTRFFIIFIAFTIMGITGCKEYWDDHYGVYPETVDQNVWDAMQADSEISEFVQILKQHELDTLFLSDIPYTLFVPSNSAISQYLSEGTLDTLIIKYHISGFMINSGTITGAKKIQTLSRKFAFFEKSGTVAKFDDIDLRKESPLYLNGKYFVMDQVAKPLPNLYQYFVINNNLLSDYIDSQDSIILDRERSKPIGFDENGNTVYDTVSIVYNKFEAMYFPVKHEFRNTSATIVFPKQDDYREALNLMAQDLAIPGINDYSDIPLDWQTDVLIPHLLDQGVFLNRLEPEEFVWKGPRDTLKLQNVKGDSIQIFYTPVEKTLCSNGYAYNYENYVIPDSLYMGGARFEAEWLLRETGVNRYAWTSRATVNSDSPFAPVREYIATASNDSIVRIIFPKGYTGKYSLEFNTQKIFPRRYVMVVRTHMDIGGIYDIYVNDELVKTFDYYEFVRYRGLMFSVTGTTYLPVGRFNRFDMYVENIHDYDRAKVRFQYKGPGNAPSNGLVIDYIEFIPVD</sequence>
<name>A0A831LIM3_9BACT</name>
<dbReference type="PROSITE" id="PS50213">
    <property type="entry name" value="FAS1"/>
    <property type="match status" value="1"/>
</dbReference>
<dbReference type="EMBL" id="DSDK01000701">
    <property type="protein sequence ID" value="HDR52437.1"/>
    <property type="molecule type" value="Genomic_DNA"/>
</dbReference>
<protein>
    <recommendedName>
        <fullName evidence="1">FAS1 domain-containing protein</fullName>
    </recommendedName>
</protein>
<dbReference type="Gene3D" id="2.30.180.10">
    <property type="entry name" value="FAS1 domain"/>
    <property type="match status" value="1"/>
</dbReference>